<evidence type="ECO:0000313" key="3">
    <source>
        <dbReference type="EMBL" id="KIU12398.1"/>
    </source>
</evidence>
<dbReference type="Gene3D" id="1.10.101.10">
    <property type="entry name" value="PGBD-like superfamily/PGBD"/>
    <property type="match status" value="2"/>
</dbReference>
<dbReference type="Gene3D" id="3.20.20.80">
    <property type="entry name" value="Glycosidases"/>
    <property type="match status" value="1"/>
</dbReference>
<dbReference type="InterPro" id="IPR036366">
    <property type="entry name" value="PGBDSf"/>
</dbReference>
<dbReference type="InterPro" id="IPR002477">
    <property type="entry name" value="Peptidoglycan-bd-like"/>
</dbReference>
<organism evidence="3 4">
    <name type="scientific">Bacillus subtilis</name>
    <dbReference type="NCBI Taxonomy" id="1423"/>
    <lineage>
        <taxon>Bacteria</taxon>
        <taxon>Bacillati</taxon>
        <taxon>Bacillota</taxon>
        <taxon>Bacilli</taxon>
        <taxon>Bacillales</taxon>
        <taxon>Bacillaceae</taxon>
        <taxon>Bacillus</taxon>
    </lineage>
</organism>
<evidence type="ECO:0000259" key="2">
    <source>
        <dbReference type="Pfam" id="PF08924"/>
    </source>
</evidence>
<dbReference type="Pfam" id="PF01471">
    <property type="entry name" value="PG_binding_1"/>
    <property type="match status" value="2"/>
</dbReference>
<sequence>MDEMVLLTQEWLNETYKGKSGYNSIEENGKTGWKTMYALTRALQLELGITQTSDSFGPTTLRKLKELGPISTSTNSKKNIVKIIQGALYCKGYGPGGLTGTFGQGTKEAIAEMQLHMGLSKTDGVVTPKVFKALLNMDSYILLNGASEKVRSIQQWLNNKYYNRENFYFMPCDGLYSRDTQKSLVYAIQYEEGLSDSIANGNFGPNTQRLIPILRIGETDEKNSFIHLFQAALIFNGYNVPFDGVYSESVRSKVKAFQSFAKLQQSGTADFQTWASLLVSTGDPNRKGVACDSITQITSDRAESLKRAGYKIVGRYLTNAPGSTLNKKIQPGELETILKSGLNVFPIYQTYGGATNYFNKEQGKKDAFAAYKAAKEYGFKNNTVIYFAVDYDAYGNDLNNNIIPHFEGINEIMNGFLGSTYKIGIYAPRNVCTIVSKKGLAFASFVSGMSTGFSGNLGYPLPYNWAFDQISTITVGNGSGMIEIDNDICSGLDNGVNTINIVPSENKKFFDQIDVLYETAEKYAQMQSDLNNGVEKTQLANELVAQYLRKDDYKGWKWVPTAGQIDPIYREWADKALGEDLVNGIVDPISKTVIGTQHLMATYNAIIYSGGYSQTLRDFAGWTGDLLTTIQDMKLHAQEFNSPYDAAMKIIGNMYQFSLDDLFSDVDAINLANKTSVGANAQPLNIAIRDYYSNNDCMNRFTQFVNNRFDGSLDKIFSEAEYYLNTNLDPVVVPIRLAFKRAFDVEDYSEEIGKITAQAFRDVIEKKMISE</sequence>
<dbReference type="EMBL" id="JXBC01000002">
    <property type="protein sequence ID" value="KIU12398.1"/>
    <property type="molecule type" value="Genomic_DNA"/>
</dbReference>
<dbReference type="Pfam" id="PF08924">
    <property type="entry name" value="Rv2525c_GlyHyd-like"/>
    <property type="match status" value="1"/>
</dbReference>
<dbReference type="AlphaFoldDB" id="A0A0D1ISQ0"/>
<dbReference type="InterPro" id="IPR015020">
    <property type="entry name" value="Rv2525c-like_Glyco_Hydro-like"/>
</dbReference>
<reference evidence="3 4" key="1">
    <citation type="submission" date="2014-12" db="EMBL/GenBank/DDBJ databases">
        <title>Comparative genome analysis of Bacillus coagulans HM-08, Clostridium butyricum HM-68, Bacillus subtilis HM-66 and Bacillus licheniformis BL-09.</title>
        <authorList>
            <person name="Zhang H."/>
        </authorList>
    </citation>
    <scope>NUCLEOTIDE SEQUENCE [LARGE SCALE GENOMIC DNA]</scope>
    <source>
        <strain evidence="3 4">HM-66</strain>
    </source>
</reference>
<gene>
    <name evidence="3" type="ORF">SC09_Contig19orf00865</name>
</gene>
<dbReference type="SUPFAM" id="SSF51445">
    <property type="entry name" value="(Trans)glycosidases"/>
    <property type="match status" value="1"/>
</dbReference>
<evidence type="ECO:0008006" key="5">
    <source>
        <dbReference type="Google" id="ProtNLM"/>
    </source>
</evidence>
<dbReference type="PATRIC" id="fig|1423.173.peg.1280"/>
<dbReference type="InterPro" id="IPR017853">
    <property type="entry name" value="GH"/>
</dbReference>
<evidence type="ECO:0000259" key="1">
    <source>
        <dbReference type="Pfam" id="PF01471"/>
    </source>
</evidence>
<feature type="domain" description="Peptidoglycan binding-like" evidence="1">
    <location>
        <begin position="79"/>
        <end position="134"/>
    </location>
</feature>
<feature type="domain" description="Peptidoglycan binding-like" evidence="1">
    <location>
        <begin position="226"/>
        <end position="277"/>
    </location>
</feature>
<evidence type="ECO:0000313" key="4">
    <source>
        <dbReference type="Proteomes" id="UP000032247"/>
    </source>
</evidence>
<dbReference type="SUPFAM" id="SSF47090">
    <property type="entry name" value="PGBD-like"/>
    <property type="match status" value="2"/>
</dbReference>
<dbReference type="InterPro" id="IPR036365">
    <property type="entry name" value="PGBD-like_sf"/>
</dbReference>
<proteinExistence type="predicted"/>
<dbReference type="CDD" id="cd06418">
    <property type="entry name" value="GH25_BacA-like"/>
    <property type="match status" value="1"/>
</dbReference>
<dbReference type="Proteomes" id="UP000032247">
    <property type="component" value="Unassembled WGS sequence"/>
</dbReference>
<comment type="caution">
    <text evidence="3">The sequence shown here is derived from an EMBL/GenBank/DDBJ whole genome shotgun (WGS) entry which is preliminary data.</text>
</comment>
<accession>A0A0D1ISQ0</accession>
<feature type="domain" description="Rv2525c-like glycoside hydrolase-like" evidence="2">
    <location>
        <begin position="304"/>
        <end position="488"/>
    </location>
</feature>
<name>A0A0D1ISQ0_BACIU</name>
<protein>
    <recommendedName>
        <fullName evidence="5">DUF1906 domain-containing protein</fullName>
    </recommendedName>
</protein>